<sequence>MKSELPQSVQDEAMLLGKSDQNSGTQQQQSRFRLHTVLLLLLLLITGTVFVWSAEPSAETAPAPAAAATTMPPQPKPSVPAPPPPSLSSLGFAHIYVLHNPQYPQRLQRLQHVLQYLHLTAEIVIPRQPEDAFLSRLQIYQDIRSHHYHSALILDDSVDMELNIRMLMRTALQNLPKDWDMFFPGHCGAFEGGTGGGMPPGVPVPANMPICLHAHAVSFKGAGQIVKHVDGRRGPAGEIMEMAIMRMKEQAMIRMYSLNVPVFTP</sequence>
<feature type="non-terminal residue" evidence="1">
    <location>
        <position position="265"/>
    </location>
</feature>
<reference evidence="1" key="1">
    <citation type="submission" date="2022-07" db="EMBL/GenBank/DDBJ databases">
        <title>Phylogenomic reconstructions and comparative analyses of Kickxellomycotina fungi.</title>
        <authorList>
            <person name="Reynolds N.K."/>
            <person name="Stajich J.E."/>
            <person name="Barry K."/>
            <person name="Grigoriev I.V."/>
            <person name="Crous P."/>
            <person name="Smith M.E."/>
        </authorList>
    </citation>
    <scope>NUCLEOTIDE SEQUENCE</scope>
    <source>
        <strain evidence="1">CBS 190363</strain>
    </source>
</reference>
<accession>A0ACC1LYY2</accession>
<proteinExistence type="predicted"/>
<dbReference type="EMBL" id="JANBVB010001756">
    <property type="protein sequence ID" value="KAJ2889596.1"/>
    <property type="molecule type" value="Genomic_DNA"/>
</dbReference>
<gene>
    <name evidence="1" type="ORF">IWW38_004612</name>
</gene>
<keyword evidence="2" id="KW-1185">Reference proteome</keyword>
<protein>
    <submittedName>
        <fullName evidence="1">Uncharacterized protein</fullName>
    </submittedName>
</protein>
<organism evidence="1 2">
    <name type="scientific">Coemansia aciculifera</name>
    <dbReference type="NCBI Taxonomy" id="417176"/>
    <lineage>
        <taxon>Eukaryota</taxon>
        <taxon>Fungi</taxon>
        <taxon>Fungi incertae sedis</taxon>
        <taxon>Zoopagomycota</taxon>
        <taxon>Kickxellomycotina</taxon>
        <taxon>Kickxellomycetes</taxon>
        <taxon>Kickxellales</taxon>
        <taxon>Kickxellaceae</taxon>
        <taxon>Coemansia</taxon>
    </lineage>
</organism>
<name>A0ACC1LYY2_9FUNG</name>
<evidence type="ECO:0000313" key="1">
    <source>
        <dbReference type="EMBL" id="KAJ2889596.1"/>
    </source>
</evidence>
<dbReference type="Proteomes" id="UP001139981">
    <property type="component" value="Unassembled WGS sequence"/>
</dbReference>
<comment type="caution">
    <text evidence="1">The sequence shown here is derived from an EMBL/GenBank/DDBJ whole genome shotgun (WGS) entry which is preliminary data.</text>
</comment>
<evidence type="ECO:0000313" key="2">
    <source>
        <dbReference type="Proteomes" id="UP001139981"/>
    </source>
</evidence>